<dbReference type="Proteomes" id="UP000321830">
    <property type="component" value="Unassembled WGS sequence"/>
</dbReference>
<sequence length="140" mass="16507">MYLPQIDKKINKLVKLYQTRNPFRIARELKILVLEEDLGEIYGYYSKLKQIKMIHINSNLDEMGKWITCSHELGHCVLHPNENTPMLSKKTLVSELKIEKEANYFATHLTIDPTLDGFDHMTKYEKLVCFGLPDEFDRYL</sequence>
<dbReference type="AlphaFoldDB" id="A0A511J0A7"/>
<evidence type="ECO:0000259" key="1">
    <source>
        <dbReference type="Pfam" id="PF06114"/>
    </source>
</evidence>
<dbReference type="InterPro" id="IPR010359">
    <property type="entry name" value="IrrE_HExxH"/>
</dbReference>
<dbReference type="Pfam" id="PF06114">
    <property type="entry name" value="Peptidase_M78"/>
    <property type="match status" value="1"/>
</dbReference>
<organism evidence="2 3">
    <name type="scientific">Enterococcus villorum</name>
    <dbReference type="NCBI Taxonomy" id="112904"/>
    <lineage>
        <taxon>Bacteria</taxon>
        <taxon>Bacillati</taxon>
        <taxon>Bacillota</taxon>
        <taxon>Bacilli</taxon>
        <taxon>Lactobacillales</taxon>
        <taxon>Enterococcaceae</taxon>
        <taxon>Enterococcus</taxon>
    </lineage>
</organism>
<accession>A0A511J0A7</accession>
<feature type="domain" description="IrrE N-terminal-like" evidence="1">
    <location>
        <begin position="27"/>
        <end position="111"/>
    </location>
</feature>
<gene>
    <name evidence="2" type="ORF">EVI01_07870</name>
</gene>
<dbReference type="Gene3D" id="1.10.10.2910">
    <property type="match status" value="1"/>
</dbReference>
<evidence type="ECO:0000313" key="3">
    <source>
        <dbReference type="Proteomes" id="UP000321830"/>
    </source>
</evidence>
<dbReference type="RefSeq" id="WP_010752204.1">
    <property type="nucleotide sequence ID" value="NZ_BJWF01000005.1"/>
</dbReference>
<dbReference type="EMBL" id="BJWF01000005">
    <property type="protein sequence ID" value="GEL91450.1"/>
    <property type="molecule type" value="Genomic_DNA"/>
</dbReference>
<evidence type="ECO:0000313" key="2">
    <source>
        <dbReference type="EMBL" id="GEL91450.1"/>
    </source>
</evidence>
<protein>
    <recommendedName>
        <fullName evidence="1">IrrE N-terminal-like domain-containing protein</fullName>
    </recommendedName>
</protein>
<proteinExistence type="predicted"/>
<reference evidence="2 3" key="1">
    <citation type="submission" date="2019-07" db="EMBL/GenBank/DDBJ databases">
        <title>Whole genome shotgun sequence of Enterococcus villorum NBRC 100699.</title>
        <authorList>
            <person name="Hosoyama A."/>
            <person name="Uohara A."/>
            <person name="Ohji S."/>
            <person name="Ichikawa N."/>
        </authorList>
    </citation>
    <scope>NUCLEOTIDE SEQUENCE [LARGE SCALE GENOMIC DNA]</scope>
    <source>
        <strain evidence="2 3">NBRC 100699</strain>
    </source>
</reference>
<name>A0A511J0A7_9ENTE</name>
<comment type="caution">
    <text evidence="2">The sequence shown here is derived from an EMBL/GenBank/DDBJ whole genome shotgun (WGS) entry which is preliminary data.</text>
</comment>